<accession>A0ABD3PBD8</accession>
<evidence type="ECO:0000313" key="5">
    <source>
        <dbReference type="Proteomes" id="UP001530400"/>
    </source>
</evidence>
<dbReference type="AlphaFoldDB" id="A0ABD3PBD8"/>
<evidence type="ECO:0000256" key="1">
    <source>
        <dbReference type="SAM" id="MobiDB-lite"/>
    </source>
</evidence>
<comment type="caution">
    <text evidence="4">The sequence shown here is derived from an EMBL/GenBank/DDBJ whole genome shotgun (WGS) entry which is preliminary data.</text>
</comment>
<gene>
    <name evidence="4" type="ORF">ACHAWO_000296</name>
</gene>
<dbReference type="EMBL" id="JALLPJ020000703">
    <property type="protein sequence ID" value="KAL3785089.1"/>
    <property type="molecule type" value="Genomic_DNA"/>
</dbReference>
<dbReference type="PANTHER" id="PTHR16216:SF10">
    <property type="entry name" value="RNA POLYMERASE II ASSEMBLY FACTOR RTP1 C-TERMINAL DOMAIN-CONTAINING PROTEIN"/>
    <property type="match status" value="1"/>
</dbReference>
<dbReference type="PANTHER" id="PTHR16216">
    <property type="entry name" value="DYNEIN ASSEMBLY FACTOR 5, AXONEMAL"/>
    <property type="match status" value="1"/>
</dbReference>
<dbReference type="SUPFAM" id="SSF48371">
    <property type="entry name" value="ARM repeat"/>
    <property type="match status" value="1"/>
</dbReference>
<proteinExistence type="predicted"/>
<feature type="region of interest" description="Disordered" evidence="1">
    <location>
        <begin position="1"/>
        <end position="29"/>
    </location>
</feature>
<dbReference type="InterPro" id="IPR052623">
    <property type="entry name" value="DAAF5"/>
</dbReference>
<dbReference type="Proteomes" id="UP001530400">
    <property type="component" value="Unassembled WGS sequence"/>
</dbReference>
<evidence type="ECO:0000259" key="3">
    <source>
        <dbReference type="Pfam" id="PF25757"/>
    </source>
</evidence>
<protein>
    <submittedName>
        <fullName evidence="4">Uncharacterized protein</fullName>
    </submittedName>
</protein>
<name>A0ABD3PBD8_9STRA</name>
<dbReference type="InterPro" id="IPR057978">
    <property type="entry name" value="TPR_DAAF5"/>
</dbReference>
<evidence type="ECO:0000313" key="4">
    <source>
        <dbReference type="EMBL" id="KAL3785089.1"/>
    </source>
</evidence>
<feature type="domain" description="Dynein axonemal assembly factor 5 TPR repeats" evidence="3">
    <location>
        <begin position="597"/>
        <end position="674"/>
    </location>
</feature>
<dbReference type="InterPro" id="IPR016024">
    <property type="entry name" value="ARM-type_fold"/>
</dbReference>
<sequence length="935" mass="104034">MSPTRQAKRTKTDGIDTPTRQTKRSKQNTVDAETWINKNTVRSGVAFAYGHGYGLNKMQRLNNDQEILWEDESFLDLEPIDMFHHATCVKMLELDTESITDITDKLSGLDLGQRHYDQGMTDIKSIWNELKEEDGVLLANTDSFFTSSIKKRSPSSTSAQRARQNFIDNIRCSKALDVDSLVIKETILTEQPVSPAEKCASESVDFILGEEFVDEGAHDGGLCIDAGDSDGDEEEHKPSAICDNQGDVRIARLVGHLKSDEISTRIVALTKLKQVISRLSLECPVAPTLDMPPPFDESKNVLERNLPLVSDLAKSMYNDERIKTELTVKSENLSDSEQSLVAKKELQSIMDSCGRRLFQLMSDQSEKCRGLSLQCLQILFLAGVDLVKDIPYLIPTLTARYSRSAYDNELEVFVSDDRLHEFYKRGGAVDRQDRDGLLNQGSSLFQVIERDEELRLGLCQTLESLVRGLDSTRSLSLLDAYFSDIVLALHTSLRDPFPDVKIAACHLFVQLVRVPQWEAGAKHFATGLARAALPILRHRKTQVILAAMDLLEASIFVPNKAKVKGAGTGAISDLVGFQEENVLPIAAFYDPSCAVSVNTLAELASHKNHRVRARCCDMLSNFLVFLPDRHDHQTRLLPYILSFVNDTSPAVQNKALECIEKCGRQYEIEHPDDVIERLQLGVDGESSIDYDIGLPEPFTRRPSLGARLFVRSNTSRFYHAILSELSNWKGQTRKRSADLLRVVVVCCEEHLTKDFQHAINCIAKAIEVEKKGENESAHLNTLDTINQVVCLMSKYIDPAAYFPLLAPKIAGEGGCHSEQSRHSHLVIVSSLIQGSPLHRLIPYWQKMADIVTSETCIGAFAGSKVCEASLHALFLLLDRANGDMISLVTHLRKTGTLSETVEVLKLCQCTLLQNGGVAAECSNKLSTLVSSMEQN</sequence>
<keyword evidence="5" id="KW-1185">Reference proteome</keyword>
<dbReference type="Pfam" id="PF25757">
    <property type="entry name" value="TPR_DNAAF5"/>
    <property type="match status" value="2"/>
</dbReference>
<feature type="domain" description="Dynein axonemal assembly factor 5 HEAT-repeat" evidence="2">
    <location>
        <begin position="699"/>
        <end position="856"/>
    </location>
</feature>
<dbReference type="Gene3D" id="1.25.10.10">
    <property type="entry name" value="Leucine-rich Repeat Variant"/>
    <property type="match status" value="2"/>
</dbReference>
<dbReference type="Pfam" id="PF24573">
    <property type="entry name" value="HEAT_DAAF5"/>
    <property type="match status" value="1"/>
</dbReference>
<evidence type="ECO:0000259" key="2">
    <source>
        <dbReference type="Pfam" id="PF24573"/>
    </source>
</evidence>
<reference evidence="4 5" key="1">
    <citation type="submission" date="2024-10" db="EMBL/GenBank/DDBJ databases">
        <title>Updated reference genomes for cyclostephanoid diatoms.</title>
        <authorList>
            <person name="Roberts W.R."/>
            <person name="Alverson A.J."/>
        </authorList>
    </citation>
    <scope>NUCLEOTIDE SEQUENCE [LARGE SCALE GENOMIC DNA]</scope>
    <source>
        <strain evidence="4 5">AJA010-31</strain>
    </source>
</reference>
<dbReference type="InterPro" id="IPR011989">
    <property type="entry name" value="ARM-like"/>
</dbReference>
<dbReference type="InterPro" id="IPR056497">
    <property type="entry name" value="HEAT_DAAF5"/>
</dbReference>
<feature type="domain" description="Dynein axonemal assembly factor 5 TPR repeats" evidence="3">
    <location>
        <begin position="446"/>
        <end position="561"/>
    </location>
</feature>
<organism evidence="4 5">
    <name type="scientific">Cyclotella atomus</name>
    <dbReference type="NCBI Taxonomy" id="382360"/>
    <lineage>
        <taxon>Eukaryota</taxon>
        <taxon>Sar</taxon>
        <taxon>Stramenopiles</taxon>
        <taxon>Ochrophyta</taxon>
        <taxon>Bacillariophyta</taxon>
        <taxon>Coscinodiscophyceae</taxon>
        <taxon>Thalassiosirophycidae</taxon>
        <taxon>Stephanodiscales</taxon>
        <taxon>Stephanodiscaceae</taxon>
        <taxon>Cyclotella</taxon>
    </lineage>
</organism>